<dbReference type="EMBL" id="JBBBZM010000048">
    <property type="protein sequence ID" value="KAL0636535.1"/>
    <property type="molecule type" value="Genomic_DNA"/>
</dbReference>
<comment type="caution">
    <text evidence="1">The sequence shown here is derived from an EMBL/GenBank/DDBJ whole genome shotgun (WGS) entry which is preliminary data.</text>
</comment>
<gene>
    <name evidence="1" type="ORF">Q9L58_004489</name>
</gene>
<evidence type="ECO:0000313" key="1">
    <source>
        <dbReference type="EMBL" id="KAL0636535.1"/>
    </source>
</evidence>
<sequence>MFQNGAKSTLLHIPIEEKQVPVQIEAATGLSENDALEFAHAQQDIKEAWDEMGELMKLIGQRTGVVAIKEHEIGAVEVTISSQLVAGGALKTHIPLKPLTSPRRIAAGMGNILKQLDSNSGEPEGASRELEKVVPEYVETLPDGYSNIGSVKVFARITPHFPTAHEDLFATSGVRICRVLSGGGGWGSKAGLLSLDPQGESDVEEFAENFENNLFNAAGHPGEAHRPQTGIAVPGQYVQFFVAETPIKDVEEAKGIRFGAVSKVEHIKDDVAGKPDEKIIDGLFGGMAEQGVWVGGKLMDVPYGEVEVQGG</sequence>
<keyword evidence="2" id="KW-1185">Reference proteome</keyword>
<proteinExistence type="predicted"/>
<organism evidence="1 2">
    <name type="scientific">Discina gigas</name>
    <dbReference type="NCBI Taxonomy" id="1032678"/>
    <lineage>
        <taxon>Eukaryota</taxon>
        <taxon>Fungi</taxon>
        <taxon>Dikarya</taxon>
        <taxon>Ascomycota</taxon>
        <taxon>Pezizomycotina</taxon>
        <taxon>Pezizomycetes</taxon>
        <taxon>Pezizales</taxon>
        <taxon>Discinaceae</taxon>
        <taxon>Discina</taxon>
    </lineage>
</organism>
<dbReference type="Proteomes" id="UP001447188">
    <property type="component" value="Unassembled WGS sequence"/>
</dbReference>
<evidence type="ECO:0000313" key="2">
    <source>
        <dbReference type="Proteomes" id="UP001447188"/>
    </source>
</evidence>
<name>A0ABR3GL53_9PEZI</name>
<accession>A0ABR3GL53</accession>
<reference evidence="1 2" key="1">
    <citation type="submission" date="2024-02" db="EMBL/GenBank/DDBJ databases">
        <title>Discinaceae phylogenomics.</title>
        <authorList>
            <person name="Dirks A.C."/>
            <person name="James T.Y."/>
        </authorList>
    </citation>
    <scope>NUCLEOTIDE SEQUENCE [LARGE SCALE GENOMIC DNA]</scope>
    <source>
        <strain evidence="1 2">ACD0624</strain>
    </source>
</reference>
<protein>
    <submittedName>
        <fullName evidence="1">Uncharacterized protein</fullName>
    </submittedName>
</protein>